<feature type="domain" description="ABC3 transporter permease C-terminal" evidence="7">
    <location>
        <begin position="312"/>
        <end position="421"/>
    </location>
</feature>
<comment type="subcellular location">
    <subcellularLocation>
        <location evidence="1">Cell membrane</location>
        <topology evidence="1">Multi-pass membrane protein</topology>
    </subcellularLocation>
</comment>
<dbReference type="GO" id="GO:0005886">
    <property type="term" value="C:plasma membrane"/>
    <property type="evidence" value="ECO:0007669"/>
    <property type="project" value="UniProtKB-SubCell"/>
</dbReference>
<evidence type="ECO:0000256" key="3">
    <source>
        <dbReference type="ARBA" id="ARBA00022692"/>
    </source>
</evidence>
<dbReference type="InterPro" id="IPR050250">
    <property type="entry name" value="Macrolide_Exporter_MacB"/>
</dbReference>
<evidence type="ECO:0000256" key="6">
    <source>
        <dbReference type="SAM" id="Phobius"/>
    </source>
</evidence>
<dbReference type="PANTHER" id="PTHR30572:SF18">
    <property type="entry name" value="ABC-TYPE MACROLIDE FAMILY EXPORT SYSTEM PERMEASE COMPONENT 2"/>
    <property type="match status" value="1"/>
</dbReference>
<reference evidence="10" key="1">
    <citation type="submission" date="2016-10" db="EMBL/GenBank/DDBJ databases">
        <authorList>
            <person name="Varghese N."/>
            <person name="Submissions S."/>
        </authorList>
    </citation>
    <scope>NUCLEOTIDE SEQUENCE [LARGE SCALE GENOMIC DNA]</scope>
    <source>
        <strain evidence="10">DSM 25329</strain>
    </source>
</reference>
<feature type="domain" description="MacB-like periplasmic core" evidence="8">
    <location>
        <begin position="44"/>
        <end position="268"/>
    </location>
</feature>
<evidence type="ECO:0000256" key="2">
    <source>
        <dbReference type="ARBA" id="ARBA00022475"/>
    </source>
</evidence>
<dbReference type="PANTHER" id="PTHR30572">
    <property type="entry name" value="MEMBRANE COMPONENT OF TRANSPORTER-RELATED"/>
    <property type="match status" value="1"/>
</dbReference>
<keyword evidence="5 6" id="KW-0472">Membrane</keyword>
<feature type="transmembrane region" description="Helical" evidence="6">
    <location>
        <begin position="306"/>
        <end position="328"/>
    </location>
</feature>
<feature type="transmembrane region" description="Helical" evidence="6">
    <location>
        <begin position="692"/>
        <end position="714"/>
    </location>
</feature>
<dbReference type="EMBL" id="FNAN01000008">
    <property type="protein sequence ID" value="SDF01653.1"/>
    <property type="molecule type" value="Genomic_DNA"/>
</dbReference>
<sequence>MLYLAGTDLLTQFRNRRSKPFCDIMLKNYLKIAIRSLFRHKTYSLINVLGLAAGICVSTLILMFVVHEHSYDRFHARHRDIHRVLGKVKMGDNEFQMNSFAASFAPAIVEGVPLVADYVRILPSYRNVAIADPARKEEAILEKNVMFADPSFFKIFSFPLEKGNAPAALQKPFTMVVSERAALKYFGSTDVIGKALLYEGKHLIQITGVAQDPPSNSSLDFDFVISSTTYPALTASNRQNWENGGGIFNVYLLLNSAGSKALAEKGINRVSHLKEGQPDLKPKYTLESLDDMHLGGAFTDSGNNKLIPIFGVAAIAILLLALFNYMSLTTARATQRAREVGVRKVVGATRAGLGSQFYMESALVCALAFGLGLLMVFYLSQPFYALLGLRIDTSFVISPFFLSFLAGLLAITALVAGSYPAFVLSGFAPLEVIKGRFTGNIGGVGVRRVFTVFQFAVSMALIVGSLIVREQLSFMQRKELGLNKEQLLSIPLGPSMADNYIPFRDAVRQQAGVSNATFANAGLFKGYNMFVAPNKITKKEVGIVQLIVDDQFINTLGIKWKTPAVSTRFNTSLVNEQAIKQLGLKKDPVGQQLIEGITVEGVFEDFDFTSVQNGAKAMTLSVAADTTNMLRTPGSVRGVMYVRMNAQSDIAANVKAIGGLFKKYDLETPFEYYFLDDAFNETFKNEMRLSGMFSVFTVLAIFIACMGLFGLITFTTETRTKEISVRKVLGASAAGIVGMLSREFVVLVLISGVIAIPAAWYFMSHWLEDFAYRISMPLWVHFLTIAMMLLITLLTVGFKAVHAAMVNPAASLKND</sequence>
<organism evidence="9 10">
    <name type="scientific">Dyadobacter soli</name>
    <dbReference type="NCBI Taxonomy" id="659014"/>
    <lineage>
        <taxon>Bacteria</taxon>
        <taxon>Pseudomonadati</taxon>
        <taxon>Bacteroidota</taxon>
        <taxon>Cytophagia</taxon>
        <taxon>Cytophagales</taxon>
        <taxon>Spirosomataceae</taxon>
        <taxon>Dyadobacter</taxon>
    </lineage>
</organism>
<dbReference type="Pfam" id="PF12704">
    <property type="entry name" value="MacB_PCD"/>
    <property type="match status" value="1"/>
</dbReference>
<evidence type="ECO:0000259" key="8">
    <source>
        <dbReference type="Pfam" id="PF12704"/>
    </source>
</evidence>
<accession>A0A1G7HMP4</accession>
<feature type="domain" description="ABC3 transporter permease C-terminal" evidence="7">
    <location>
        <begin position="695"/>
        <end position="804"/>
    </location>
</feature>
<feature type="transmembrane region" description="Helical" evidence="6">
    <location>
        <begin position="400"/>
        <end position="428"/>
    </location>
</feature>
<proteinExistence type="predicted"/>
<dbReference type="Proteomes" id="UP000198748">
    <property type="component" value="Unassembled WGS sequence"/>
</dbReference>
<feature type="transmembrane region" description="Helical" evidence="6">
    <location>
        <begin position="778"/>
        <end position="798"/>
    </location>
</feature>
<dbReference type="InterPro" id="IPR003838">
    <property type="entry name" value="ABC3_permease_C"/>
</dbReference>
<dbReference type="Pfam" id="PF02687">
    <property type="entry name" value="FtsX"/>
    <property type="match status" value="2"/>
</dbReference>
<dbReference type="STRING" id="659014.SAMN04487996_108207"/>
<keyword evidence="4 6" id="KW-1133">Transmembrane helix</keyword>
<keyword evidence="10" id="KW-1185">Reference proteome</keyword>
<dbReference type="AlphaFoldDB" id="A0A1G7HMP4"/>
<feature type="transmembrane region" description="Helical" evidence="6">
    <location>
        <begin position="45"/>
        <end position="66"/>
    </location>
</feature>
<evidence type="ECO:0000313" key="10">
    <source>
        <dbReference type="Proteomes" id="UP000198748"/>
    </source>
</evidence>
<dbReference type="InterPro" id="IPR025857">
    <property type="entry name" value="MacB_PCD"/>
</dbReference>
<evidence type="ECO:0000259" key="7">
    <source>
        <dbReference type="Pfam" id="PF02687"/>
    </source>
</evidence>
<evidence type="ECO:0000313" key="9">
    <source>
        <dbReference type="EMBL" id="SDF01653.1"/>
    </source>
</evidence>
<keyword evidence="2" id="KW-1003">Cell membrane</keyword>
<protein>
    <submittedName>
        <fullName evidence="9">Putative ABC transport system permease protein</fullName>
    </submittedName>
</protein>
<evidence type="ECO:0000256" key="4">
    <source>
        <dbReference type="ARBA" id="ARBA00022989"/>
    </source>
</evidence>
<evidence type="ECO:0000256" key="1">
    <source>
        <dbReference type="ARBA" id="ARBA00004651"/>
    </source>
</evidence>
<feature type="transmembrane region" description="Helical" evidence="6">
    <location>
        <begin position="744"/>
        <end position="763"/>
    </location>
</feature>
<dbReference type="GO" id="GO:0022857">
    <property type="term" value="F:transmembrane transporter activity"/>
    <property type="evidence" value="ECO:0007669"/>
    <property type="project" value="TreeGrafter"/>
</dbReference>
<evidence type="ECO:0000256" key="5">
    <source>
        <dbReference type="ARBA" id="ARBA00023136"/>
    </source>
</evidence>
<name>A0A1G7HMP4_9BACT</name>
<keyword evidence="3 6" id="KW-0812">Transmembrane</keyword>
<feature type="transmembrane region" description="Helical" evidence="6">
    <location>
        <begin position="357"/>
        <end position="380"/>
    </location>
</feature>
<gene>
    <name evidence="9" type="ORF">SAMN04487996_108207</name>
</gene>
<feature type="transmembrane region" description="Helical" evidence="6">
    <location>
        <begin position="449"/>
        <end position="468"/>
    </location>
</feature>